<name>S7Z721_PENO1</name>
<dbReference type="Pfam" id="PF00135">
    <property type="entry name" value="COesterase"/>
    <property type="match status" value="1"/>
</dbReference>
<keyword evidence="2 3" id="KW-0378">Hydrolase</keyword>
<dbReference type="GO" id="GO:0072330">
    <property type="term" value="P:monocarboxylic acid biosynthetic process"/>
    <property type="evidence" value="ECO:0007669"/>
    <property type="project" value="UniProtKB-ARBA"/>
</dbReference>
<dbReference type="PROSITE" id="PS00122">
    <property type="entry name" value="CARBOXYLESTERASE_B_1"/>
    <property type="match status" value="1"/>
</dbReference>
<dbReference type="GO" id="GO:0017000">
    <property type="term" value="P:antibiotic biosynthetic process"/>
    <property type="evidence" value="ECO:0007669"/>
    <property type="project" value="UniProtKB-ARBA"/>
</dbReference>
<gene>
    <name evidence="5" type="ORF">PDE_00880</name>
</gene>
<evidence type="ECO:0000259" key="4">
    <source>
        <dbReference type="Pfam" id="PF00135"/>
    </source>
</evidence>
<comment type="similarity">
    <text evidence="1 3">Belongs to the type-B carboxylesterase/lipase family.</text>
</comment>
<dbReference type="EC" id="3.1.1.-" evidence="3"/>
<evidence type="ECO:0000313" key="5">
    <source>
        <dbReference type="EMBL" id="EPS25944.1"/>
    </source>
</evidence>
<feature type="domain" description="Carboxylesterase type B" evidence="4">
    <location>
        <begin position="20"/>
        <end position="491"/>
    </location>
</feature>
<dbReference type="Gene3D" id="3.40.50.1820">
    <property type="entry name" value="alpha/beta hydrolase"/>
    <property type="match status" value="1"/>
</dbReference>
<reference evidence="5 6" key="1">
    <citation type="journal article" date="2013" name="PLoS ONE">
        <title>Genomic and secretomic analyses reveal unique features of the lignocellulolytic enzyme system of Penicillium decumbens.</title>
        <authorList>
            <person name="Liu G."/>
            <person name="Zhang L."/>
            <person name="Wei X."/>
            <person name="Zou G."/>
            <person name="Qin Y."/>
            <person name="Ma L."/>
            <person name="Li J."/>
            <person name="Zheng H."/>
            <person name="Wang S."/>
            <person name="Wang C."/>
            <person name="Xun L."/>
            <person name="Zhao G.-P."/>
            <person name="Zhou Z."/>
            <person name="Qu Y."/>
        </authorList>
    </citation>
    <scope>NUCLEOTIDE SEQUENCE [LARGE SCALE GENOMIC DNA]</scope>
    <source>
        <strain evidence="6">114-2 / CGMCC 5302</strain>
    </source>
</reference>
<evidence type="ECO:0000256" key="3">
    <source>
        <dbReference type="RuleBase" id="RU361235"/>
    </source>
</evidence>
<dbReference type="eggNOG" id="KOG1516">
    <property type="taxonomic scope" value="Eukaryota"/>
</dbReference>
<dbReference type="OrthoDB" id="408631at2759"/>
<dbReference type="InterPro" id="IPR019826">
    <property type="entry name" value="Carboxylesterase_B_AS"/>
</dbReference>
<dbReference type="SUPFAM" id="SSF53474">
    <property type="entry name" value="alpha/beta-Hydrolases"/>
    <property type="match status" value="1"/>
</dbReference>
<evidence type="ECO:0000313" key="6">
    <source>
        <dbReference type="Proteomes" id="UP000019376"/>
    </source>
</evidence>
<dbReference type="PhylomeDB" id="S7Z721"/>
<sequence length="525" mass="57690">MLPLTLLAQGGSAYAALYEQVIQTQYGPVRGHAAFNETPSGNLTHWRDITVWKGIPFAASTAGQNRWRAPQPMIPWNDTLDARNYGDICPSSSSNPEYTVSEDCLNLNIWSSAKSSEAKLPVVMWSYPAYSTAADVLFDGGGMADKGIVFVNYNYRTGSLGWMAHPELSKENVNAVGHNSSGNWGMLDQFEALKWIRANIAHFGGDPERITVMGQSAGSAATQHILNSPLTKGLIQGAIIESGVRDPHDPLCSSLAENYRTLDFALNQGEEYLAAKNVTSIAAAREMSYDTFMDNTQFSFGNTASSWVFTATLDYYAMPDTYYNTLLKGPANDVPIITGNTRDESGATYGLNITVEQYLADLNATYSGTFVDEFLALYPGANSSQASASENLQFTQRSTVGTWLWAKLWRTQASSPVYTYLWDHAPPGQDQGAYHESEINYVLNNLYGTDLPWTAADYQIAAKMNAYWVNFIQTGNPNGKGLAHWPAAGDKQIVQRVGDGWGSIPVANMAQVSLFERWFSTLKPY</sequence>
<dbReference type="ESTHER" id="peno1-s7z721">
    <property type="family name" value="Fungal_carboxylesterase_lipase"/>
</dbReference>
<dbReference type="InterPro" id="IPR029058">
    <property type="entry name" value="AB_hydrolase_fold"/>
</dbReference>
<accession>S7Z721</accession>
<protein>
    <recommendedName>
        <fullName evidence="3">Carboxylic ester hydrolase</fullName>
        <ecNumber evidence="3">3.1.1.-</ecNumber>
    </recommendedName>
</protein>
<dbReference type="InterPro" id="IPR050309">
    <property type="entry name" value="Type-B_Carboxylest/Lipase"/>
</dbReference>
<proteinExistence type="inferred from homology"/>
<dbReference type="PANTHER" id="PTHR11559">
    <property type="entry name" value="CARBOXYLESTERASE"/>
    <property type="match status" value="1"/>
</dbReference>
<dbReference type="AlphaFoldDB" id="S7Z721"/>
<evidence type="ECO:0000256" key="2">
    <source>
        <dbReference type="ARBA" id="ARBA00022801"/>
    </source>
</evidence>
<dbReference type="GO" id="GO:0016787">
    <property type="term" value="F:hydrolase activity"/>
    <property type="evidence" value="ECO:0007669"/>
    <property type="project" value="UniProtKB-KW"/>
</dbReference>
<dbReference type="Proteomes" id="UP000019376">
    <property type="component" value="Unassembled WGS sequence"/>
</dbReference>
<dbReference type="EMBL" id="KB644408">
    <property type="protein sequence ID" value="EPS25944.1"/>
    <property type="molecule type" value="Genomic_DNA"/>
</dbReference>
<evidence type="ECO:0000256" key="1">
    <source>
        <dbReference type="ARBA" id="ARBA00005964"/>
    </source>
</evidence>
<dbReference type="STRING" id="933388.S7Z721"/>
<keyword evidence="6" id="KW-1185">Reference proteome</keyword>
<dbReference type="HOGENOM" id="CLU_006586_16_3_1"/>
<organism evidence="5 6">
    <name type="scientific">Penicillium oxalicum (strain 114-2 / CGMCC 5302)</name>
    <name type="common">Penicillium decumbens</name>
    <dbReference type="NCBI Taxonomy" id="933388"/>
    <lineage>
        <taxon>Eukaryota</taxon>
        <taxon>Fungi</taxon>
        <taxon>Dikarya</taxon>
        <taxon>Ascomycota</taxon>
        <taxon>Pezizomycotina</taxon>
        <taxon>Eurotiomycetes</taxon>
        <taxon>Eurotiomycetidae</taxon>
        <taxon>Eurotiales</taxon>
        <taxon>Aspergillaceae</taxon>
        <taxon>Penicillium</taxon>
    </lineage>
</organism>
<dbReference type="InterPro" id="IPR002018">
    <property type="entry name" value="CarbesteraseB"/>
</dbReference>